<evidence type="ECO:0000256" key="1">
    <source>
        <dbReference type="SAM" id="MobiDB-lite"/>
    </source>
</evidence>
<protein>
    <submittedName>
        <fullName evidence="2">Uncharacterized protein</fullName>
    </submittedName>
</protein>
<evidence type="ECO:0000313" key="3">
    <source>
        <dbReference type="Proteomes" id="UP000663671"/>
    </source>
</evidence>
<name>A0A8A1MJB1_AJECA</name>
<dbReference type="VEuPathDB" id="FungiDB:I7I51_06062"/>
<organism evidence="2 3">
    <name type="scientific">Ajellomyces capsulatus</name>
    <name type="common">Darling's disease fungus</name>
    <name type="synonym">Histoplasma capsulatum</name>
    <dbReference type="NCBI Taxonomy" id="5037"/>
    <lineage>
        <taxon>Eukaryota</taxon>
        <taxon>Fungi</taxon>
        <taxon>Dikarya</taxon>
        <taxon>Ascomycota</taxon>
        <taxon>Pezizomycotina</taxon>
        <taxon>Eurotiomycetes</taxon>
        <taxon>Eurotiomycetidae</taxon>
        <taxon>Onygenales</taxon>
        <taxon>Ajellomycetaceae</taxon>
        <taxon>Histoplasma</taxon>
    </lineage>
</organism>
<evidence type="ECO:0000313" key="2">
    <source>
        <dbReference type="EMBL" id="QSS65220.1"/>
    </source>
</evidence>
<gene>
    <name evidence="2" type="ORF">I7I51_06062</name>
</gene>
<accession>A0A8A1MJB1</accession>
<reference evidence="2" key="1">
    <citation type="submission" date="2021-01" db="EMBL/GenBank/DDBJ databases">
        <title>Chromosome-level genome assembly of a human fungal pathogen reveals clustering of transcriptionally co-regulated genes.</title>
        <authorList>
            <person name="Voorhies M."/>
            <person name="Cohen S."/>
            <person name="Shea T.P."/>
            <person name="Petrus S."/>
            <person name="Munoz J.F."/>
            <person name="Poplawski S."/>
            <person name="Goldman W.E."/>
            <person name="Michael T."/>
            <person name="Cuomo C.A."/>
            <person name="Sil A."/>
            <person name="Beyhan S."/>
        </authorList>
    </citation>
    <scope>NUCLEOTIDE SEQUENCE</scope>
    <source>
        <strain evidence="2">WU24</strain>
    </source>
</reference>
<sequence>MATDKRITGLVTLVPTGWAAIGGKQQHSSNSPSPLVLELGLGLKGEQQYPEELPFQKHSLVIHWRVLSTRSLGKSEPTLNSFTPGQRSQESTSMGYGEGFATKRP</sequence>
<dbReference type="AlphaFoldDB" id="A0A8A1MJB1"/>
<proteinExistence type="predicted"/>
<feature type="region of interest" description="Disordered" evidence="1">
    <location>
        <begin position="75"/>
        <end position="105"/>
    </location>
</feature>
<dbReference type="EMBL" id="CP069115">
    <property type="protein sequence ID" value="QSS65220.1"/>
    <property type="molecule type" value="Genomic_DNA"/>
</dbReference>
<feature type="compositionally biased region" description="Polar residues" evidence="1">
    <location>
        <begin position="75"/>
        <end position="94"/>
    </location>
</feature>
<dbReference type="Proteomes" id="UP000663671">
    <property type="component" value="Chromosome 3"/>
</dbReference>